<evidence type="ECO:0000313" key="4">
    <source>
        <dbReference type="EMBL" id="GLI22523.1"/>
    </source>
</evidence>
<comment type="caution">
    <text evidence="4">The sequence shown here is derived from an EMBL/GenBank/DDBJ whole genome shotgun (WGS) entry which is preliminary data.</text>
</comment>
<dbReference type="Pfam" id="PF13409">
    <property type="entry name" value="GST_N_2"/>
    <property type="match status" value="1"/>
</dbReference>
<dbReference type="GO" id="GO:0016491">
    <property type="term" value="F:oxidoreductase activity"/>
    <property type="evidence" value="ECO:0007669"/>
    <property type="project" value="UniProtKB-KW"/>
</dbReference>
<name>A0A9W6CRF8_XANFL</name>
<dbReference type="GeneID" id="95762987"/>
<feature type="domain" description="GST N-terminal" evidence="2">
    <location>
        <begin position="1"/>
        <end position="86"/>
    </location>
</feature>
<feature type="domain" description="GST C-terminal" evidence="3">
    <location>
        <begin position="88"/>
        <end position="218"/>
    </location>
</feature>
<evidence type="ECO:0000313" key="6">
    <source>
        <dbReference type="Proteomes" id="UP001144397"/>
    </source>
</evidence>
<dbReference type="InterPro" id="IPR010987">
    <property type="entry name" value="Glutathione-S-Trfase_C-like"/>
</dbReference>
<evidence type="ECO:0000313" key="7">
    <source>
        <dbReference type="Proteomes" id="UP001245370"/>
    </source>
</evidence>
<proteinExistence type="predicted"/>
<feature type="compositionally biased region" description="Basic and acidic residues" evidence="1">
    <location>
        <begin position="206"/>
        <end position="222"/>
    </location>
</feature>
<dbReference type="EC" id="1.8.4.-" evidence="5"/>
<dbReference type="InterPro" id="IPR036282">
    <property type="entry name" value="Glutathione-S-Trfase_C_sf"/>
</dbReference>
<dbReference type="InterPro" id="IPR040079">
    <property type="entry name" value="Glutathione_S-Trfase"/>
</dbReference>
<accession>A0A9W6CRF8</accession>
<evidence type="ECO:0000259" key="3">
    <source>
        <dbReference type="PROSITE" id="PS50405"/>
    </source>
</evidence>
<reference evidence="4" key="1">
    <citation type="submission" date="2022-12" db="EMBL/GenBank/DDBJ databases">
        <title>Reference genome sequencing for broad-spectrum identification of bacterial and archaeal isolates by mass spectrometry.</title>
        <authorList>
            <person name="Sekiguchi Y."/>
            <person name="Tourlousse D.M."/>
        </authorList>
    </citation>
    <scope>NUCLEOTIDE SEQUENCE</scope>
    <source>
        <strain evidence="4">301</strain>
    </source>
</reference>
<dbReference type="Pfam" id="PF13410">
    <property type="entry name" value="GST_C_2"/>
    <property type="match status" value="1"/>
</dbReference>
<keyword evidence="5" id="KW-0560">Oxidoreductase</keyword>
<dbReference type="Proteomes" id="UP001245370">
    <property type="component" value="Unassembled WGS sequence"/>
</dbReference>
<dbReference type="InterPro" id="IPR036249">
    <property type="entry name" value="Thioredoxin-like_sf"/>
</dbReference>
<protein>
    <submittedName>
        <fullName evidence="5">GST-like protein</fullName>
        <ecNumber evidence="5">1.8.4.-</ecNumber>
    </submittedName>
    <submittedName>
        <fullName evidence="4">Glutathione S-transferase</fullName>
    </submittedName>
</protein>
<dbReference type="SUPFAM" id="SSF47616">
    <property type="entry name" value="GST C-terminal domain-like"/>
    <property type="match status" value="1"/>
</dbReference>
<feature type="region of interest" description="Disordered" evidence="1">
    <location>
        <begin position="206"/>
        <end position="235"/>
    </location>
</feature>
<evidence type="ECO:0000259" key="2">
    <source>
        <dbReference type="PROSITE" id="PS50404"/>
    </source>
</evidence>
<dbReference type="SFLD" id="SFLDG01151">
    <property type="entry name" value="Main.2:_Nu-like"/>
    <property type="match status" value="1"/>
</dbReference>
<dbReference type="EMBL" id="JAVDPY010000001">
    <property type="protein sequence ID" value="MDR6331686.1"/>
    <property type="molecule type" value="Genomic_DNA"/>
</dbReference>
<dbReference type="PANTHER" id="PTHR44051:SF19">
    <property type="entry name" value="DISULFIDE-BOND OXIDOREDUCTASE YFCG"/>
    <property type="match status" value="1"/>
</dbReference>
<dbReference type="EMBL" id="BSDO01000002">
    <property type="protein sequence ID" value="GLI22523.1"/>
    <property type="molecule type" value="Genomic_DNA"/>
</dbReference>
<dbReference type="SUPFAM" id="SSF52833">
    <property type="entry name" value="Thioredoxin-like"/>
    <property type="match status" value="1"/>
</dbReference>
<evidence type="ECO:0000313" key="5">
    <source>
        <dbReference type="EMBL" id="MDR6331686.1"/>
    </source>
</evidence>
<dbReference type="CDD" id="cd03048">
    <property type="entry name" value="GST_N_Ure2p_like"/>
    <property type="match status" value="1"/>
</dbReference>
<reference evidence="5 7" key="2">
    <citation type="submission" date="2023-07" db="EMBL/GenBank/DDBJ databases">
        <title>Genomic Encyclopedia of Type Strains, Phase IV (KMG-IV): sequencing the most valuable type-strain genomes for metagenomic binning, comparative biology and taxonomic classification.</title>
        <authorList>
            <person name="Goeker M."/>
        </authorList>
    </citation>
    <scope>NUCLEOTIDE SEQUENCE [LARGE SCALE GENOMIC DNA]</scope>
    <source>
        <strain evidence="5 7">DSM 338</strain>
    </source>
</reference>
<gene>
    <name evidence="4" type="primary">yfcG</name>
    <name evidence="5" type="ORF">GGQ86_000133</name>
    <name evidence="4" type="ORF">XFLAVUS301_21970</name>
</gene>
<dbReference type="PROSITE" id="PS50405">
    <property type="entry name" value="GST_CTER"/>
    <property type="match status" value="1"/>
</dbReference>
<evidence type="ECO:0000256" key="1">
    <source>
        <dbReference type="SAM" id="MobiDB-lite"/>
    </source>
</evidence>
<organism evidence="4 6">
    <name type="scientific">Xanthobacter flavus</name>
    <dbReference type="NCBI Taxonomy" id="281"/>
    <lineage>
        <taxon>Bacteria</taxon>
        <taxon>Pseudomonadati</taxon>
        <taxon>Pseudomonadota</taxon>
        <taxon>Alphaproteobacteria</taxon>
        <taxon>Hyphomicrobiales</taxon>
        <taxon>Xanthobacteraceae</taxon>
        <taxon>Xanthobacter</taxon>
    </lineage>
</organism>
<sequence>MIRFYFHPTPNPAKVALFLEETGLPYEIVPVDTAKGEQHLPAFRAINPNGKVPAIVDTEGPGGGEARVFDSTAILLYLAEKTGRFGGDPKDRPELLSWLLFLASGLGPFSGQAVHFQHAAPEGLGYAVNRYRREAERHYQVLDDLLATRPYVTGADYTIADMSAWGWIGRASRVLKGEDDPLARFPHIKRWFAEIDARPAAARAREVGKDHTFKASGDEASRRALFPSNYPPAAE</sequence>
<dbReference type="AlphaFoldDB" id="A0A9W6CRF8"/>
<keyword evidence="7" id="KW-1185">Reference proteome</keyword>
<dbReference type="SFLD" id="SFLDS00019">
    <property type="entry name" value="Glutathione_Transferase_(cytos"/>
    <property type="match status" value="1"/>
</dbReference>
<dbReference type="Proteomes" id="UP001144397">
    <property type="component" value="Unassembled WGS sequence"/>
</dbReference>
<dbReference type="SFLD" id="SFLDG00358">
    <property type="entry name" value="Main_(cytGST)"/>
    <property type="match status" value="1"/>
</dbReference>
<dbReference type="InterPro" id="IPR004045">
    <property type="entry name" value="Glutathione_S-Trfase_N"/>
</dbReference>
<dbReference type="PANTHER" id="PTHR44051">
    <property type="entry name" value="GLUTATHIONE S-TRANSFERASE-RELATED"/>
    <property type="match status" value="1"/>
</dbReference>
<dbReference type="Gene3D" id="1.20.1050.10">
    <property type="match status" value="1"/>
</dbReference>
<dbReference type="RefSeq" id="WP_281807487.1">
    <property type="nucleotide sequence ID" value="NZ_BSDO01000002.1"/>
</dbReference>
<dbReference type="Gene3D" id="3.40.30.10">
    <property type="entry name" value="Glutaredoxin"/>
    <property type="match status" value="1"/>
</dbReference>
<dbReference type="PROSITE" id="PS50404">
    <property type="entry name" value="GST_NTER"/>
    <property type="match status" value="1"/>
</dbReference>